<keyword evidence="3" id="KW-1185">Reference proteome</keyword>
<dbReference type="Pfam" id="PF19054">
    <property type="entry name" value="DUF5753"/>
    <property type="match status" value="1"/>
</dbReference>
<sequence>MSRLEKGLRTPQPDQAEILDQVFGLSDKEYFVGLYRRILSNPGGPIWWMDWLEEIEPRATVLRSWDPLLVPGLLQTEGYARYLLSREPRIGPEEVEERTRARLRRRSVLERGDPPLVLALFDEGVLRRRIGTDQEMREQLAFLLEAAERPNVTVQVVNPECVSGLLGTFMIAELPDREPDVVYADSPAQGLVSADPNVVYDVWIRYESIRAWAYPENVSLKMIKDVMDQWT</sequence>
<evidence type="ECO:0000313" key="3">
    <source>
        <dbReference type="Proteomes" id="UP000542210"/>
    </source>
</evidence>
<dbReference type="Proteomes" id="UP000542210">
    <property type="component" value="Unassembled WGS sequence"/>
</dbReference>
<evidence type="ECO:0000259" key="1">
    <source>
        <dbReference type="Pfam" id="PF19054"/>
    </source>
</evidence>
<gene>
    <name evidence="2" type="ORF">BJ982_002079</name>
</gene>
<accession>A0A7W7D700</accession>
<evidence type="ECO:0000313" key="2">
    <source>
        <dbReference type="EMBL" id="MBB4700535.1"/>
    </source>
</evidence>
<dbReference type="AlphaFoldDB" id="A0A7W7D700"/>
<organism evidence="2 3">
    <name type="scientific">Sphaerisporangium siamense</name>
    <dbReference type="NCBI Taxonomy" id="795645"/>
    <lineage>
        <taxon>Bacteria</taxon>
        <taxon>Bacillati</taxon>
        <taxon>Actinomycetota</taxon>
        <taxon>Actinomycetes</taxon>
        <taxon>Streptosporangiales</taxon>
        <taxon>Streptosporangiaceae</taxon>
        <taxon>Sphaerisporangium</taxon>
    </lineage>
</organism>
<name>A0A7W7D700_9ACTN</name>
<dbReference type="InterPro" id="IPR043917">
    <property type="entry name" value="DUF5753"/>
</dbReference>
<protein>
    <recommendedName>
        <fullName evidence="1">DUF5753 domain-containing protein</fullName>
    </recommendedName>
</protein>
<proteinExistence type="predicted"/>
<dbReference type="EMBL" id="JACHND010000001">
    <property type="protein sequence ID" value="MBB4700535.1"/>
    <property type="molecule type" value="Genomic_DNA"/>
</dbReference>
<reference evidence="2 3" key="1">
    <citation type="submission" date="2020-08" db="EMBL/GenBank/DDBJ databases">
        <title>Sequencing the genomes of 1000 actinobacteria strains.</title>
        <authorList>
            <person name="Klenk H.-P."/>
        </authorList>
    </citation>
    <scope>NUCLEOTIDE SEQUENCE [LARGE SCALE GENOMIC DNA]</scope>
    <source>
        <strain evidence="2 3">DSM 45784</strain>
    </source>
</reference>
<comment type="caution">
    <text evidence="2">The sequence shown here is derived from an EMBL/GenBank/DDBJ whole genome shotgun (WGS) entry which is preliminary data.</text>
</comment>
<feature type="domain" description="DUF5753" evidence="1">
    <location>
        <begin position="54"/>
        <end position="224"/>
    </location>
</feature>